<comment type="subcellular location">
    <subcellularLocation>
        <location evidence="1">Membrane</location>
        <topology evidence="1">Multi-pass membrane protein</topology>
    </subcellularLocation>
</comment>
<keyword evidence="9 12" id="KW-0472">Membrane</keyword>
<keyword evidence="2" id="KW-0808">Transferase</keyword>
<protein>
    <submittedName>
        <fullName evidence="16">E3 ubiquitin-protein ligase MARCH9-like</fullName>
    </submittedName>
</protein>
<dbReference type="GeneID" id="110986396"/>
<feature type="domain" description="RING-CH-type" evidence="14">
    <location>
        <begin position="61"/>
        <end position="121"/>
    </location>
</feature>
<evidence type="ECO:0000256" key="10">
    <source>
        <dbReference type="PROSITE-ProRule" id="PRU00175"/>
    </source>
</evidence>
<dbReference type="GO" id="GO:0008270">
    <property type="term" value="F:zinc ion binding"/>
    <property type="evidence" value="ECO:0007669"/>
    <property type="project" value="UniProtKB-KW"/>
</dbReference>
<dbReference type="OMA" id="RICQDSK"/>
<feature type="domain" description="RING-type" evidence="13">
    <location>
        <begin position="69"/>
        <end position="115"/>
    </location>
</feature>
<keyword evidence="7" id="KW-0862">Zinc</keyword>
<sequence>MEGSCYQNEGYMDNEPGCSSSTTTPPPGDPFPLVTVIVEETEPPPKPPSSPTFSCKTQLSVLSLDTPTCRICQDSKAPYRLVSPCGCSGSSEFVHRRCLLKWITLKGAEECEICQKPYNKRILQGAHFTPSEENTIASSIVVFLLLLAVTAVGIYLLVDHFTYYQSNLSVSIWVPISLLCVGLMGLSAFVPWVLLFCSRINRRRARSHQFETPIQLRL</sequence>
<dbReference type="InterPro" id="IPR013083">
    <property type="entry name" value="Znf_RING/FYVE/PHD"/>
</dbReference>
<dbReference type="SMART" id="SM00744">
    <property type="entry name" value="RINGv"/>
    <property type="match status" value="1"/>
</dbReference>
<dbReference type="Pfam" id="PF12906">
    <property type="entry name" value="RINGv"/>
    <property type="match status" value="1"/>
</dbReference>
<name>A0A8B7ZE56_ACAPL</name>
<dbReference type="InterPro" id="IPR001841">
    <property type="entry name" value="Znf_RING"/>
</dbReference>
<feature type="transmembrane region" description="Helical" evidence="12">
    <location>
        <begin position="170"/>
        <end position="197"/>
    </location>
</feature>
<dbReference type="Proteomes" id="UP000694845">
    <property type="component" value="Unplaced"/>
</dbReference>
<dbReference type="PANTHER" id="PTHR46065">
    <property type="entry name" value="E3 UBIQUITIN-PROTEIN LIGASE MARCH 2/3 FAMILY MEMBER"/>
    <property type="match status" value="1"/>
</dbReference>
<feature type="transmembrane region" description="Helical" evidence="12">
    <location>
        <begin position="136"/>
        <end position="158"/>
    </location>
</feature>
<keyword evidence="6" id="KW-0833">Ubl conjugation pathway</keyword>
<evidence type="ECO:0000256" key="8">
    <source>
        <dbReference type="ARBA" id="ARBA00022989"/>
    </source>
</evidence>
<dbReference type="RefSeq" id="XP_022103934.1">
    <property type="nucleotide sequence ID" value="XM_022248242.1"/>
</dbReference>
<dbReference type="PANTHER" id="PTHR46065:SF3">
    <property type="entry name" value="FI20425P1"/>
    <property type="match status" value="1"/>
</dbReference>
<keyword evidence="5 10" id="KW-0863">Zinc-finger</keyword>
<proteinExistence type="predicted"/>
<evidence type="ECO:0000259" key="13">
    <source>
        <dbReference type="PROSITE" id="PS50089"/>
    </source>
</evidence>
<dbReference type="PROSITE" id="PS51292">
    <property type="entry name" value="ZF_RING_CH"/>
    <property type="match status" value="1"/>
</dbReference>
<accession>A0A8B7ZE56</accession>
<evidence type="ECO:0000313" key="15">
    <source>
        <dbReference type="Proteomes" id="UP000694845"/>
    </source>
</evidence>
<evidence type="ECO:0000256" key="12">
    <source>
        <dbReference type="SAM" id="Phobius"/>
    </source>
</evidence>
<dbReference type="OrthoDB" id="264354at2759"/>
<organism evidence="15 16">
    <name type="scientific">Acanthaster planci</name>
    <name type="common">Crown-of-thorns starfish</name>
    <dbReference type="NCBI Taxonomy" id="133434"/>
    <lineage>
        <taxon>Eukaryota</taxon>
        <taxon>Metazoa</taxon>
        <taxon>Echinodermata</taxon>
        <taxon>Eleutherozoa</taxon>
        <taxon>Asterozoa</taxon>
        <taxon>Asteroidea</taxon>
        <taxon>Valvatacea</taxon>
        <taxon>Valvatida</taxon>
        <taxon>Acanthasteridae</taxon>
        <taxon>Acanthaster</taxon>
    </lineage>
</organism>
<keyword evidence="15" id="KW-1185">Reference proteome</keyword>
<keyword evidence="4" id="KW-0479">Metal-binding</keyword>
<dbReference type="AlphaFoldDB" id="A0A8B7ZE56"/>
<evidence type="ECO:0000256" key="3">
    <source>
        <dbReference type="ARBA" id="ARBA00022692"/>
    </source>
</evidence>
<dbReference type="InterPro" id="IPR011016">
    <property type="entry name" value="Znf_RING-CH"/>
</dbReference>
<dbReference type="GO" id="GO:0016740">
    <property type="term" value="F:transferase activity"/>
    <property type="evidence" value="ECO:0007669"/>
    <property type="project" value="UniProtKB-KW"/>
</dbReference>
<reference evidence="16" key="1">
    <citation type="submission" date="2025-08" db="UniProtKB">
        <authorList>
            <consortium name="RefSeq"/>
        </authorList>
    </citation>
    <scope>IDENTIFICATION</scope>
</reference>
<evidence type="ECO:0000256" key="1">
    <source>
        <dbReference type="ARBA" id="ARBA00004141"/>
    </source>
</evidence>
<evidence type="ECO:0000256" key="4">
    <source>
        <dbReference type="ARBA" id="ARBA00022723"/>
    </source>
</evidence>
<evidence type="ECO:0000256" key="11">
    <source>
        <dbReference type="SAM" id="MobiDB-lite"/>
    </source>
</evidence>
<gene>
    <name evidence="16" type="primary">LOC110986396</name>
</gene>
<dbReference type="SUPFAM" id="SSF57850">
    <property type="entry name" value="RING/U-box"/>
    <property type="match status" value="1"/>
</dbReference>
<evidence type="ECO:0000256" key="9">
    <source>
        <dbReference type="ARBA" id="ARBA00023136"/>
    </source>
</evidence>
<dbReference type="PROSITE" id="PS50089">
    <property type="entry name" value="ZF_RING_2"/>
    <property type="match status" value="1"/>
</dbReference>
<dbReference type="KEGG" id="aplc:110986396"/>
<evidence type="ECO:0000256" key="5">
    <source>
        <dbReference type="ARBA" id="ARBA00022771"/>
    </source>
</evidence>
<evidence type="ECO:0000259" key="14">
    <source>
        <dbReference type="PROSITE" id="PS51292"/>
    </source>
</evidence>
<evidence type="ECO:0000256" key="2">
    <source>
        <dbReference type="ARBA" id="ARBA00022679"/>
    </source>
</evidence>
<feature type="region of interest" description="Disordered" evidence="11">
    <location>
        <begin position="1"/>
        <end position="32"/>
    </location>
</feature>
<keyword evidence="8 12" id="KW-1133">Transmembrane helix</keyword>
<dbReference type="Gene3D" id="3.30.40.10">
    <property type="entry name" value="Zinc/RING finger domain, C3HC4 (zinc finger)"/>
    <property type="match status" value="1"/>
</dbReference>
<dbReference type="CDD" id="cd16495">
    <property type="entry name" value="RING_CH-C4HC3_MARCH"/>
    <property type="match status" value="1"/>
</dbReference>
<dbReference type="GO" id="GO:0016020">
    <property type="term" value="C:membrane"/>
    <property type="evidence" value="ECO:0007669"/>
    <property type="project" value="UniProtKB-SubCell"/>
</dbReference>
<evidence type="ECO:0000313" key="16">
    <source>
        <dbReference type="RefSeq" id="XP_022103934.1"/>
    </source>
</evidence>
<evidence type="ECO:0000256" key="6">
    <source>
        <dbReference type="ARBA" id="ARBA00022786"/>
    </source>
</evidence>
<keyword evidence="3 12" id="KW-0812">Transmembrane</keyword>
<evidence type="ECO:0000256" key="7">
    <source>
        <dbReference type="ARBA" id="ARBA00022833"/>
    </source>
</evidence>